<dbReference type="InterPro" id="IPR002937">
    <property type="entry name" value="Amino_oxidase"/>
</dbReference>
<dbReference type="EMBL" id="JH668520">
    <property type="protein sequence ID" value="KAG6456705.1"/>
    <property type="molecule type" value="Genomic_DNA"/>
</dbReference>
<feature type="domain" description="Amine oxidase" evidence="1">
    <location>
        <begin position="20"/>
        <end position="214"/>
    </location>
</feature>
<sequence length="220" mass="24864">MYTSIRFTFANISTLTFRRNTLFVQPLPSEKLTAIDKMSMGVIGKIILSFPTSWWNFTDIVSLFWTKSDRNGLGDDIWMASIPGITEPKGCRNCMTLWTAGDATRMVETLPEDVVKAKSMDILRRFMGRNTNIPEPTAMLRSSWYKNPFTRGSYTYDNILTPQYPNAREDLGKPLLDSAGNPRVLFAGEATNPQHYSTVHGASETGYREAMRLLNISSKI</sequence>
<evidence type="ECO:0000313" key="3">
    <source>
        <dbReference type="Proteomes" id="UP000791440"/>
    </source>
</evidence>
<comment type="caution">
    <text evidence="2">The sequence shown here is derived from an EMBL/GenBank/DDBJ whole genome shotgun (WGS) entry which is preliminary data.</text>
</comment>
<dbReference type="PANTHER" id="PTHR10742">
    <property type="entry name" value="FLAVIN MONOAMINE OXIDASE"/>
    <property type="match status" value="1"/>
</dbReference>
<reference evidence="2" key="2">
    <citation type="submission" date="2020-12" db="EMBL/GenBank/DDBJ databases">
        <authorList>
            <person name="Kanost M."/>
        </authorList>
    </citation>
    <scope>NUCLEOTIDE SEQUENCE</scope>
</reference>
<protein>
    <recommendedName>
        <fullName evidence="1">Amine oxidase domain-containing protein</fullName>
    </recommendedName>
</protein>
<organism evidence="2 3">
    <name type="scientific">Manduca sexta</name>
    <name type="common">Tobacco hawkmoth</name>
    <name type="synonym">Tobacco hornworm</name>
    <dbReference type="NCBI Taxonomy" id="7130"/>
    <lineage>
        <taxon>Eukaryota</taxon>
        <taxon>Metazoa</taxon>
        <taxon>Ecdysozoa</taxon>
        <taxon>Arthropoda</taxon>
        <taxon>Hexapoda</taxon>
        <taxon>Insecta</taxon>
        <taxon>Pterygota</taxon>
        <taxon>Neoptera</taxon>
        <taxon>Endopterygota</taxon>
        <taxon>Lepidoptera</taxon>
        <taxon>Glossata</taxon>
        <taxon>Ditrysia</taxon>
        <taxon>Bombycoidea</taxon>
        <taxon>Sphingidae</taxon>
        <taxon>Sphinginae</taxon>
        <taxon>Sphingini</taxon>
        <taxon>Manduca</taxon>
    </lineage>
</organism>
<name>A0A921ZFJ8_MANSE</name>
<dbReference type="PANTHER" id="PTHR10742:SF398">
    <property type="entry name" value="AMINE OXIDASE DOMAIN-CONTAINING PROTEIN-RELATED"/>
    <property type="match status" value="1"/>
</dbReference>
<reference evidence="2" key="1">
    <citation type="journal article" date="2016" name="Insect Biochem. Mol. Biol.">
        <title>Multifaceted biological insights from a draft genome sequence of the tobacco hornworm moth, Manduca sexta.</title>
        <authorList>
            <person name="Kanost M.R."/>
            <person name="Arrese E.L."/>
            <person name="Cao X."/>
            <person name="Chen Y.R."/>
            <person name="Chellapilla S."/>
            <person name="Goldsmith M.R."/>
            <person name="Grosse-Wilde E."/>
            <person name="Heckel D.G."/>
            <person name="Herndon N."/>
            <person name="Jiang H."/>
            <person name="Papanicolaou A."/>
            <person name="Qu J."/>
            <person name="Soulages J.L."/>
            <person name="Vogel H."/>
            <person name="Walters J."/>
            <person name="Waterhouse R.M."/>
            <person name="Ahn S.J."/>
            <person name="Almeida F.C."/>
            <person name="An C."/>
            <person name="Aqrawi P."/>
            <person name="Bretschneider A."/>
            <person name="Bryant W.B."/>
            <person name="Bucks S."/>
            <person name="Chao H."/>
            <person name="Chevignon G."/>
            <person name="Christen J.M."/>
            <person name="Clarke D.F."/>
            <person name="Dittmer N.T."/>
            <person name="Ferguson L.C.F."/>
            <person name="Garavelou S."/>
            <person name="Gordon K.H.J."/>
            <person name="Gunaratna R.T."/>
            <person name="Han Y."/>
            <person name="Hauser F."/>
            <person name="He Y."/>
            <person name="Heidel-Fischer H."/>
            <person name="Hirsh A."/>
            <person name="Hu Y."/>
            <person name="Jiang H."/>
            <person name="Kalra D."/>
            <person name="Klinner C."/>
            <person name="Konig C."/>
            <person name="Kovar C."/>
            <person name="Kroll A.R."/>
            <person name="Kuwar S.S."/>
            <person name="Lee S.L."/>
            <person name="Lehman R."/>
            <person name="Li K."/>
            <person name="Li Z."/>
            <person name="Liang H."/>
            <person name="Lovelace S."/>
            <person name="Lu Z."/>
            <person name="Mansfield J.H."/>
            <person name="McCulloch K.J."/>
            <person name="Mathew T."/>
            <person name="Morton B."/>
            <person name="Muzny D.M."/>
            <person name="Neunemann D."/>
            <person name="Ongeri F."/>
            <person name="Pauchet Y."/>
            <person name="Pu L.L."/>
            <person name="Pyrousis I."/>
            <person name="Rao X.J."/>
            <person name="Redding A."/>
            <person name="Roesel C."/>
            <person name="Sanchez-Gracia A."/>
            <person name="Schaack S."/>
            <person name="Shukla A."/>
            <person name="Tetreau G."/>
            <person name="Wang Y."/>
            <person name="Xiong G.H."/>
            <person name="Traut W."/>
            <person name="Walsh T.K."/>
            <person name="Worley K.C."/>
            <person name="Wu D."/>
            <person name="Wu W."/>
            <person name="Wu Y.Q."/>
            <person name="Zhang X."/>
            <person name="Zou Z."/>
            <person name="Zucker H."/>
            <person name="Briscoe A.D."/>
            <person name="Burmester T."/>
            <person name="Clem R.J."/>
            <person name="Feyereisen R."/>
            <person name="Grimmelikhuijzen C.J.P."/>
            <person name="Hamodrakas S.J."/>
            <person name="Hansson B.S."/>
            <person name="Huguet E."/>
            <person name="Jermiin L.S."/>
            <person name="Lan Q."/>
            <person name="Lehman H.K."/>
            <person name="Lorenzen M."/>
            <person name="Merzendorfer H."/>
            <person name="Michalopoulos I."/>
            <person name="Morton D.B."/>
            <person name="Muthukrishnan S."/>
            <person name="Oakeshott J.G."/>
            <person name="Palmer W."/>
            <person name="Park Y."/>
            <person name="Passarelli A.L."/>
            <person name="Rozas J."/>
            <person name="Schwartz L.M."/>
            <person name="Smith W."/>
            <person name="Southgate A."/>
            <person name="Vilcinskas A."/>
            <person name="Vogt R."/>
            <person name="Wang P."/>
            <person name="Werren J."/>
            <person name="Yu X.Q."/>
            <person name="Zhou J.J."/>
            <person name="Brown S.J."/>
            <person name="Scherer S.E."/>
            <person name="Richards S."/>
            <person name="Blissard G.W."/>
        </authorList>
    </citation>
    <scope>NUCLEOTIDE SEQUENCE</scope>
</reference>
<gene>
    <name evidence="2" type="ORF">O3G_MSEX009880</name>
</gene>
<dbReference type="InterPro" id="IPR050281">
    <property type="entry name" value="Flavin_monoamine_oxidase"/>
</dbReference>
<dbReference type="EMBL" id="JH668520">
    <property type="protein sequence ID" value="KAG6456704.1"/>
    <property type="molecule type" value="Genomic_DNA"/>
</dbReference>
<accession>A0A921ZFJ8</accession>
<dbReference type="AlphaFoldDB" id="A0A921ZFJ8"/>
<keyword evidence="3" id="KW-1185">Reference proteome</keyword>
<evidence type="ECO:0000313" key="2">
    <source>
        <dbReference type="EMBL" id="KAG6456705.1"/>
    </source>
</evidence>
<dbReference type="Proteomes" id="UP000791440">
    <property type="component" value="Unassembled WGS sequence"/>
</dbReference>
<evidence type="ECO:0000259" key="1">
    <source>
        <dbReference type="Pfam" id="PF01593"/>
    </source>
</evidence>
<proteinExistence type="predicted"/>
<dbReference type="Pfam" id="PF01593">
    <property type="entry name" value="Amino_oxidase"/>
    <property type="match status" value="1"/>
</dbReference>
<dbReference type="GO" id="GO:0046592">
    <property type="term" value="F:polyamine oxidase activity"/>
    <property type="evidence" value="ECO:0007669"/>
    <property type="project" value="TreeGrafter"/>
</dbReference>